<evidence type="ECO:0000256" key="1">
    <source>
        <dbReference type="ARBA" id="ARBA00001946"/>
    </source>
</evidence>
<accession>A0A9P0GCX6</accession>
<dbReference type="GO" id="GO:0045337">
    <property type="term" value="P:farnesyl diphosphate biosynthetic process"/>
    <property type="evidence" value="ECO:0007669"/>
    <property type="project" value="TreeGrafter"/>
</dbReference>
<protein>
    <recommendedName>
        <fullName evidence="9">Terpene synthase</fullName>
    </recommendedName>
</protein>
<evidence type="ECO:0000256" key="4">
    <source>
        <dbReference type="ARBA" id="ARBA00022842"/>
    </source>
</evidence>
<organism evidence="7 8">
    <name type="scientific">Psylliodes chrysocephalus</name>
    <dbReference type="NCBI Taxonomy" id="3402493"/>
    <lineage>
        <taxon>Eukaryota</taxon>
        <taxon>Metazoa</taxon>
        <taxon>Ecdysozoa</taxon>
        <taxon>Arthropoda</taxon>
        <taxon>Hexapoda</taxon>
        <taxon>Insecta</taxon>
        <taxon>Pterygota</taxon>
        <taxon>Neoptera</taxon>
        <taxon>Endopterygota</taxon>
        <taxon>Coleoptera</taxon>
        <taxon>Polyphaga</taxon>
        <taxon>Cucujiformia</taxon>
        <taxon>Chrysomeloidea</taxon>
        <taxon>Chrysomelidae</taxon>
        <taxon>Galerucinae</taxon>
        <taxon>Alticini</taxon>
        <taxon>Psylliodes</taxon>
    </lineage>
</organism>
<dbReference type="SUPFAM" id="SSF48576">
    <property type="entry name" value="Terpenoid synthases"/>
    <property type="match status" value="1"/>
</dbReference>
<dbReference type="AlphaFoldDB" id="A0A9P0GCX6"/>
<dbReference type="InterPro" id="IPR000092">
    <property type="entry name" value="Polyprenyl_synt"/>
</dbReference>
<dbReference type="GO" id="GO:0042811">
    <property type="term" value="P:pheromone biosynthetic process"/>
    <property type="evidence" value="ECO:0007669"/>
    <property type="project" value="UniProtKB-ARBA"/>
</dbReference>
<name>A0A9P0GCX6_9CUCU</name>
<evidence type="ECO:0000256" key="3">
    <source>
        <dbReference type="ARBA" id="ARBA00022723"/>
    </source>
</evidence>
<gene>
    <name evidence="7" type="ORF">PSYICH_LOCUS5999</name>
</gene>
<proteinExistence type="inferred from homology"/>
<comment type="pathway">
    <text evidence="5">Pheromone biosynthesis.</text>
</comment>
<dbReference type="Proteomes" id="UP001153636">
    <property type="component" value="Chromosome 18"/>
</dbReference>
<dbReference type="EMBL" id="OV651830">
    <property type="protein sequence ID" value="CAH1104917.1"/>
    <property type="molecule type" value="Genomic_DNA"/>
</dbReference>
<keyword evidence="8" id="KW-1185">Reference proteome</keyword>
<dbReference type="PANTHER" id="PTHR11525:SF0">
    <property type="entry name" value="FARNESYL PYROPHOSPHATE SYNTHASE"/>
    <property type="match status" value="1"/>
</dbReference>
<dbReference type="GO" id="GO:0004337">
    <property type="term" value="F:(2E,6E)-farnesyl diphosphate synthase activity"/>
    <property type="evidence" value="ECO:0007669"/>
    <property type="project" value="TreeGrafter"/>
</dbReference>
<keyword evidence="3" id="KW-0479">Metal-binding</keyword>
<keyword evidence="2 6" id="KW-0808">Transferase</keyword>
<dbReference type="InterPro" id="IPR039702">
    <property type="entry name" value="FPS1-like"/>
</dbReference>
<dbReference type="Pfam" id="PF00348">
    <property type="entry name" value="polyprenyl_synt"/>
    <property type="match status" value="1"/>
</dbReference>
<evidence type="ECO:0000313" key="8">
    <source>
        <dbReference type="Proteomes" id="UP001153636"/>
    </source>
</evidence>
<evidence type="ECO:0000256" key="2">
    <source>
        <dbReference type="ARBA" id="ARBA00022679"/>
    </source>
</evidence>
<dbReference type="GO" id="GO:0046872">
    <property type="term" value="F:metal ion binding"/>
    <property type="evidence" value="ECO:0007669"/>
    <property type="project" value="UniProtKB-KW"/>
</dbReference>
<sequence>MFKLICKYRANAKFTFVQQASMKTNVIPNDKSAFANRRRNFDLSSEYRQLLSVFPSIVEEVIEEQLFYHKNFPELKERYAKLLNYTCVLDDKYLSTGVSFLHAYKSFQKPNLLTEENLKKACILAWCLRLLETSVIMDDDIIDNSKLRYNKPTWYNLPDVGIKKAICDASFLETSVSYLLLNHFSSHPQYFNIQKELLRSYAPTMIAECMDLSKYKPNEFEKYQNVVRIYFFTVPFVLCAMYLVNIDNPQLHTIARKILIDIAIYLASEDDFDGVYGIKTQKDCTDVAEGKPTWLAIQAYKIGTESHRKILDKHYGVDDNKSVMETYKIYDELNLKEKFEQYKEDFYNDTYKKIEQLPKELPGQIFLDILDFAVMGGFRV</sequence>
<dbReference type="Gene3D" id="1.10.600.10">
    <property type="entry name" value="Farnesyl Diphosphate Synthase"/>
    <property type="match status" value="1"/>
</dbReference>
<dbReference type="InterPro" id="IPR008949">
    <property type="entry name" value="Isoprenoid_synthase_dom_sf"/>
</dbReference>
<reference evidence="7" key="1">
    <citation type="submission" date="2022-01" db="EMBL/GenBank/DDBJ databases">
        <authorList>
            <person name="King R."/>
        </authorList>
    </citation>
    <scope>NUCLEOTIDE SEQUENCE</scope>
</reference>
<comment type="cofactor">
    <cofactor evidence="1">
        <name>Mg(2+)</name>
        <dbReference type="ChEBI" id="CHEBI:18420"/>
    </cofactor>
</comment>
<evidence type="ECO:0000256" key="6">
    <source>
        <dbReference type="RuleBase" id="RU004466"/>
    </source>
</evidence>
<evidence type="ECO:0000313" key="7">
    <source>
        <dbReference type="EMBL" id="CAH1104917.1"/>
    </source>
</evidence>
<dbReference type="PANTHER" id="PTHR11525">
    <property type="entry name" value="FARNESYL-PYROPHOSPHATE SYNTHETASE"/>
    <property type="match status" value="1"/>
</dbReference>
<evidence type="ECO:0000256" key="5">
    <source>
        <dbReference type="ARBA" id="ARBA00033740"/>
    </source>
</evidence>
<dbReference type="OrthoDB" id="6742480at2759"/>
<comment type="similarity">
    <text evidence="6">Belongs to the FPP/GGPP synthase family.</text>
</comment>
<dbReference type="GO" id="GO:0004161">
    <property type="term" value="F:dimethylallyltranstransferase activity"/>
    <property type="evidence" value="ECO:0007669"/>
    <property type="project" value="TreeGrafter"/>
</dbReference>
<dbReference type="GO" id="GO:0005737">
    <property type="term" value="C:cytoplasm"/>
    <property type="evidence" value="ECO:0007669"/>
    <property type="project" value="TreeGrafter"/>
</dbReference>
<keyword evidence="4" id="KW-0460">Magnesium</keyword>
<evidence type="ECO:0008006" key="9">
    <source>
        <dbReference type="Google" id="ProtNLM"/>
    </source>
</evidence>